<reference evidence="1" key="1">
    <citation type="submission" date="2019-02" db="EMBL/GenBank/DDBJ databases">
        <authorList>
            <person name="Gruber-Vodicka R. H."/>
            <person name="Seah K. B. B."/>
        </authorList>
    </citation>
    <scope>NUCLEOTIDE SEQUENCE</scope>
    <source>
        <strain evidence="1">BECK_M6</strain>
    </source>
</reference>
<proteinExistence type="predicted"/>
<gene>
    <name evidence="1" type="ORF">BECKLFY1418A_GA0070994_102720</name>
</gene>
<dbReference type="EMBL" id="CAADFH010000027">
    <property type="protein sequence ID" value="VFJ92932.1"/>
    <property type="molecule type" value="Genomic_DNA"/>
</dbReference>
<dbReference type="AlphaFoldDB" id="A0A450UK49"/>
<evidence type="ECO:0000313" key="1">
    <source>
        <dbReference type="EMBL" id="VFJ92932.1"/>
    </source>
</evidence>
<protein>
    <submittedName>
        <fullName evidence="1">Uncharacterized protein</fullName>
    </submittedName>
</protein>
<accession>A0A450UK49</accession>
<name>A0A450UK49_9GAMM</name>
<sequence>MQFLLDNRHERENVRAAVISTEGRGLDPSSKSFLAQRKMTVSFSDFGCGLGRAMPIPTKMGSDSEESGRCSHCKVALEGIVDLGFIYWTIPIVFVRKLEIDGNHPG</sequence>
<organism evidence="1">
    <name type="scientific">Candidatus Kentrum sp. LFY</name>
    <dbReference type="NCBI Taxonomy" id="2126342"/>
    <lineage>
        <taxon>Bacteria</taxon>
        <taxon>Pseudomonadati</taxon>
        <taxon>Pseudomonadota</taxon>
        <taxon>Gammaproteobacteria</taxon>
        <taxon>Candidatus Kentrum</taxon>
    </lineage>
</organism>